<dbReference type="InterPro" id="IPR012341">
    <property type="entry name" value="6hp_glycosidase-like_sf"/>
</dbReference>
<keyword evidence="7" id="KW-0326">Glycosidase</keyword>
<dbReference type="EC" id="3.2.1.4" evidence="3"/>
<feature type="region of interest" description="Disordered" evidence="9">
    <location>
        <begin position="302"/>
        <end position="327"/>
    </location>
</feature>
<keyword evidence="10" id="KW-0732">Signal</keyword>
<accession>A0A2C9JEE0</accession>
<evidence type="ECO:0000256" key="1">
    <source>
        <dbReference type="ARBA" id="ARBA00000966"/>
    </source>
</evidence>
<evidence type="ECO:0000256" key="6">
    <source>
        <dbReference type="ARBA" id="ARBA00023277"/>
    </source>
</evidence>
<feature type="domain" description="Glycoside hydrolase family 9" evidence="11">
    <location>
        <begin position="24"/>
        <end position="164"/>
    </location>
</feature>
<name>A0A2C9JEE0_BIOGL</name>
<evidence type="ECO:0000256" key="3">
    <source>
        <dbReference type="ARBA" id="ARBA00012601"/>
    </source>
</evidence>
<comment type="similarity">
    <text evidence="2">Belongs to the glycosyl hydrolase 9 (cellulase E) family.</text>
</comment>
<keyword evidence="6" id="KW-0119">Carbohydrate metabolism</keyword>
<dbReference type="Pfam" id="PF00759">
    <property type="entry name" value="Glyco_hydro_9"/>
    <property type="match status" value="2"/>
</dbReference>
<sequence>MCLRKIILVILALVVSPCVSLKNYSSALGGSILFYDAQRSGPLPANNPIKWRGDSALSDCVVGGWYNGADFLKFGLPMASSAEFLLWSLYKWKDAYVGAGQLTQMYDMVKWPLDYFLKAWNPTKQELVYQVGEENVEYAYWGRPEDMTHPRPCKVASAAHPVKQAHLVEYLNAAKNFVSHDSSWGLTLESKDLSCQQLLFEETQDSTYRRSITDYFNNWLPGGTVQYTPCGLAWRMKWGPLGTAAKSAFLALLAADSGIEQDRYRKWAVEQINYILGDNPHNGGCFSYEVGYSSKYPLQPDHRAASCPDRPAPCGQEQSSSTEPNPQILTGAIVGGPDEYDQYVDSRPDWVHNEVQVDYNAGFQAALAGIVHLQNVNLFPATNNKCPCNQ</sequence>
<dbReference type="VEuPathDB" id="VectorBase:BGLB001396"/>
<evidence type="ECO:0000256" key="2">
    <source>
        <dbReference type="ARBA" id="ARBA00007072"/>
    </source>
</evidence>
<evidence type="ECO:0000313" key="12">
    <source>
        <dbReference type="EnsemblMetazoa" id="BGLB001396-PB"/>
    </source>
</evidence>
<gene>
    <name evidence="12" type="primary">106054781</name>
</gene>
<reference evidence="12" key="1">
    <citation type="submission" date="2020-05" db="UniProtKB">
        <authorList>
            <consortium name="EnsemblMetazoa"/>
        </authorList>
    </citation>
    <scope>IDENTIFICATION</scope>
    <source>
        <strain evidence="12">BB02</strain>
    </source>
</reference>
<keyword evidence="4" id="KW-0378">Hydrolase</keyword>
<dbReference type="STRING" id="6526.A0A2C9JEE0"/>
<dbReference type="AlphaFoldDB" id="A0A2C9JEE0"/>
<evidence type="ECO:0000256" key="4">
    <source>
        <dbReference type="ARBA" id="ARBA00022801"/>
    </source>
</evidence>
<dbReference type="Proteomes" id="UP000076420">
    <property type="component" value="Unassembled WGS sequence"/>
</dbReference>
<dbReference type="GO" id="GO:0030245">
    <property type="term" value="P:cellulose catabolic process"/>
    <property type="evidence" value="ECO:0007669"/>
    <property type="project" value="UniProtKB-KW"/>
</dbReference>
<dbReference type="KEGG" id="bgt:106054781"/>
<keyword evidence="5" id="KW-0136">Cellulose degradation</keyword>
<feature type="chain" id="PRO_5013356370" description="cellulase" evidence="10">
    <location>
        <begin position="21"/>
        <end position="390"/>
    </location>
</feature>
<evidence type="ECO:0000256" key="7">
    <source>
        <dbReference type="ARBA" id="ARBA00023295"/>
    </source>
</evidence>
<dbReference type="GO" id="GO:0008810">
    <property type="term" value="F:cellulase activity"/>
    <property type="evidence" value="ECO:0007669"/>
    <property type="project" value="UniProtKB-EC"/>
</dbReference>
<feature type="domain" description="Glycoside hydrolase family 9" evidence="11">
    <location>
        <begin position="183"/>
        <end position="367"/>
    </location>
</feature>
<comment type="catalytic activity">
    <reaction evidence="1">
        <text>Endohydrolysis of (1-&gt;4)-beta-D-glucosidic linkages in cellulose, lichenin and cereal beta-D-glucans.</text>
        <dbReference type="EC" id="3.2.1.4"/>
    </reaction>
</comment>
<dbReference type="Gene3D" id="1.50.10.10">
    <property type="match status" value="2"/>
</dbReference>
<evidence type="ECO:0000256" key="5">
    <source>
        <dbReference type="ARBA" id="ARBA00023001"/>
    </source>
</evidence>
<feature type="compositionally biased region" description="Polar residues" evidence="9">
    <location>
        <begin position="316"/>
        <end position="327"/>
    </location>
</feature>
<dbReference type="PANTHER" id="PTHR22298">
    <property type="entry name" value="ENDO-1,4-BETA-GLUCANASE"/>
    <property type="match status" value="1"/>
</dbReference>
<dbReference type="InterPro" id="IPR001701">
    <property type="entry name" value="Glyco_hydro_9"/>
</dbReference>
<organism evidence="12 13">
    <name type="scientific">Biomphalaria glabrata</name>
    <name type="common">Bloodfluke planorb</name>
    <name type="synonym">Freshwater snail</name>
    <dbReference type="NCBI Taxonomy" id="6526"/>
    <lineage>
        <taxon>Eukaryota</taxon>
        <taxon>Metazoa</taxon>
        <taxon>Spiralia</taxon>
        <taxon>Lophotrochozoa</taxon>
        <taxon>Mollusca</taxon>
        <taxon>Gastropoda</taxon>
        <taxon>Heterobranchia</taxon>
        <taxon>Euthyneura</taxon>
        <taxon>Panpulmonata</taxon>
        <taxon>Hygrophila</taxon>
        <taxon>Lymnaeoidea</taxon>
        <taxon>Planorbidae</taxon>
        <taxon>Biomphalaria</taxon>
    </lineage>
</organism>
<keyword evidence="8" id="KW-0624">Polysaccharide degradation</keyword>
<feature type="signal peptide" evidence="10">
    <location>
        <begin position="1"/>
        <end position="20"/>
    </location>
</feature>
<evidence type="ECO:0000313" key="13">
    <source>
        <dbReference type="Proteomes" id="UP000076420"/>
    </source>
</evidence>
<dbReference type="VEuPathDB" id="VectorBase:BGLAX_043704"/>
<proteinExistence type="inferred from homology"/>
<dbReference type="InterPro" id="IPR008928">
    <property type="entry name" value="6-hairpin_glycosidase_sf"/>
</dbReference>
<evidence type="ECO:0000259" key="11">
    <source>
        <dbReference type="Pfam" id="PF00759"/>
    </source>
</evidence>
<dbReference type="EnsemblMetazoa" id="BGLB001396-RB">
    <property type="protein sequence ID" value="BGLB001396-PB"/>
    <property type="gene ID" value="BGLB001396"/>
</dbReference>
<evidence type="ECO:0000256" key="10">
    <source>
        <dbReference type="SAM" id="SignalP"/>
    </source>
</evidence>
<dbReference type="SUPFAM" id="SSF48208">
    <property type="entry name" value="Six-hairpin glycosidases"/>
    <property type="match status" value="1"/>
</dbReference>
<evidence type="ECO:0000256" key="8">
    <source>
        <dbReference type="ARBA" id="ARBA00023326"/>
    </source>
</evidence>
<protein>
    <recommendedName>
        <fullName evidence="3">cellulase</fullName>
        <ecNumber evidence="3">3.2.1.4</ecNumber>
    </recommendedName>
</protein>
<evidence type="ECO:0000256" key="9">
    <source>
        <dbReference type="SAM" id="MobiDB-lite"/>
    </source>
</evidence>
<dbReference type="OrthoDB" id="10257085at2759"/>